<name>A0ABT2JLI7_9ACTN</name>
<evidence type="ECO:0000313" key="3">
    <source>
        <dbReference type="Proteomes" id="UP001156389"/>
    </source>
</evidence>
<comment type="caution">
    <text evidence="2">The sequence shown here is derived from an EMBL/GenBank/DDBJ whole genome shotgun (WGS) entry which is preliminary data.</text>
</comment>
<evidence type="ECO:0000256" key="1">
    <source>
        <dbReference type="ARBA" id="ARBA00010617"/>
    </source>
</evidence>
<comment type="similarity">
    <text evidence="1">Belongs to the cytochrome P450 family.</text>
</comment>
<gene>
    <name evidence="2" type="ORF">LHJ74_02110</name>
</gene>
<keyword evidence="3" id="KW-1185">Reference proteome</keyword>
<dbReference type="RefSeq" id="WP_260215669.1">
    <property type="nucleotide sequence ID" value="NZ_JAJAGO010000001.1"/>
</dbReference>
<protein>
    <submittedName>
        <fullName evidence="2">Cytochrome P450</fullName>
    </submittedName>
</protein>
<sequence>MDVRDELMEGRRAIRRLGRVVEVNRAPPPYAVFDAAGVEIEPVTAFLRDLALGHSSPLTCRSYGYGMLRWFRPGVTEGAGRDDVISRLCATDGVGDDEIAMLAMALLFAGHETTVVQLGFGALLLLSHPDQWQALAESPDRIPDAVEEILRAPGKGGGGIPRYARTDFDIGGVTIHAGDLVMLDNGAANHDPAAVAW</sequence>
<proteinExistence type="inferred from homology"/>
<dbReference type="Proteomes" id="UP001156389">
    <property type="component" value="Unassembled WGS sequence"/>
</dbReference>
<dbReference type="Gene3D" id="1.10.630.10">
    <property type="entry name" value="Cytochrome P450"/>
    <property type="match status" value="1"/>
</dbReference>
<dbReference type="PANTHER" id="PTHR46696">
    <property type="entry name" value="P450, PUTATIVE (EUROFUNG)-RELATED"/>
    <property type="match status" value="1"/>
</dbReference>
<dbReference type="PRINTS" id="PR00359">
    <property type="entry name" value="BP450"/>
</dbReference>
<dbReference type="SUPFAM" id="SSF48264">
    <property type="entry name" value="Cytochrome P450"/>
    <property type="match status" value="1"/>
</dbReference>
<dbReference type="InterPro" id="IPR001128">
    <property type="entry name" value="Cyt_P450"/>
</dbReference>
<dbReference type="EMBL" id="JAJAGO010000001">
    <property type="protein sequence ID" value="MCT2588747.1"/>
    <property type="molecule type" value="Genomic_DNA"/>
</dbReference>
<organism evidence="2 3">
    <name type="scientific">Streptomyces gossypii</name>
    <dbReference type="NCBI Taxonomy" id="2883101"/>
    <lineage>
        <taxon>Bacteria</taxon>
        <taxon>Bacillati</taxon>
        <taxon>Actinomycetota</taxon>
        <taxon>Actinomycetes</taxon>
        <taxon>Kitasatosporales</taxon>
        <taxon>Streptomycetaceae</taxon>
        <taxon>Streptomyces</taxon>
    </lineage>
</organism>
<dbReference type="InterPro" id="IPR002397">
    <property type="entry name" value="Cyt_P450_B"/>
</dbReference>
<dbReference type="PANTHER" id="PTHR46696:SF1">
    <property type="entry name" value="CYTOCHROME P450 YJIB-RELATED"/>
    <property type="match status" value="1"/>
</dbReference>
<dbReference type="Pfam" id="PF00067">
    <property type="entry name" value="p450"/>
    <property type="match status" value="1"/>
</dbReference>
<accession>A0ABT2JLI7</accession>
<evidence type="ECO:0000313" key="2">
    <source>
        <dbReference type="EMBL" id="MCT2588747.1"/>
    </source>
</evidence>
<reference evidence="2 3" key="1">
    <citation type="submission" date="2021-10" db="EMBL/GenBank/DDBJ databases">
        <title>Streptomyces gossypii sp. nov., isolated from soil collected from cotton field.</title>
        <authorList>
            <person name="Ge X."/>
            <person name="Chen X."/>
            <person name="Liu W."/>
        </authorList>
    </citation>
    <scope>NUCLEOTIDE SEQUENCE [LARGE SCALE GENOMIC DNA]</scope>
    <source>
        <strain evidence="2 3">N2-109</strain>
    </source>
</reference>
<dbReference type="InterPro" id="IPR036396">
    <property type="entry name" value="Cyt_P450_sf"/>
</dbReference>